<keyword evidence="4" id="KW-0547">Nucleotide-binding</keyword>
<dbReference type="InterPro" id="IPR008271">
    <property type="entry name" value="Ser/Thr_kinase_AS"/>
</dbReference>
<dbReference type="GO" id="GO:0004674">
    <property type="term" value="F:protein serine/threonine kinase activity"/>
    <property type="evidence" value="ECO:0007669"/>
    <property type="project" value="UniProtKB-EC"/>
</dbReference>
<dbReference type="RefSeq" id="WP_349226972.1">
    <property type="nucleotide sequence ID" value="NZ_JBBNOP010000001.1"/>
</dbReference>
<feature type="transmembrane region" description="Helical" evidence="7">
    <location>
        <begin position="553"/>
        <end position="577"/>
    </location>
</feature>
<evidence type="ECO:0000256" key="1">
    <source>
        <dbReference type="ARBA" id="ARBA00012513"/>
    </source>
</evidence>
<feature type="domain" description="Protein kinase" evidence="8">
    <location>
        <begin position="11"/>
        <end position="309"/>
    </location>
</feature>
<evidence type="ECO:0000256" key="4">
    <source>
        <dbReference type="ARBA" id="ARBA00022741"/>
    </source>
</evidence>
<feature type="transmembrane region" description="Helical" evidence="7">
    <location>
        <begin position="527"/>
        <end position="546"/>
    </location>
</feature>
<name>A0ABV1J8F0_9ACTN</name>
<dbReference type="SMART" id="SM00220">
    <property type="entry name" value="S_TKc"/>
    <property type="match status" value="1"/>
</dbReference>
<dbReference type="SUPFAM" id="SSF56112">
    <property type="entry name" value="Protein kinase-like (PK-like)"/>
    <property type="match status" value="1"/>
</dbReference>
<feature type="transmembrane region" description="Helical" evidence="7">
    <location>
        <begin position="406"/>
        <end position="438"/>
    </location>
</feature>
<dbReference type="Gene3D" id="3.30.200.20">
    <property type="entry name" value="Phosphorylase Kinase, domain 1"/>
    <property type="match status" value="2"/>
</dbReference>
<dbReference type="PANTHER" id="PTHR43289">
    <property type="entry name" value="MITOGEN-ACTIVATED PROTEIN KINASE KINASE KINASE 20-RELATED"/>
    <property type="match status" value="1"/>
</dbReference>
<evidence type="ECO:0000256" key="7">
    <source>
        <dbReference type="SAM" id="Phobius"/>
    </source>
</evidence>
<keyword evidence="7" id="KW-1133">Transmembrane helix</keyword>
<accession>A0ABV1J8F0</accession>
<keyword evidence="2" id="KW-0723">Serine/threonine-protein kinase</keyword>
<feature type="transmembrane region" description="Helical" evidence="7">
    <location>
        <begin position="354"/>
        <end position="375"/>
    </location>
</feature>
<keyword evidence="3 9" id="KW-0808">Transferase</keyword>
<evidence type="ECO:0000259" key="8">
    <source>
        <dbReference type="PROSITE" id="PS50011"/>
    </source>
</evidence>
<comment type="caution">
    <text evidence="9">The sequence shown here is derived from an EMBL/GenBank/DDBJ whole genome shotgun (WGS) entry which is preliminary data.</text>
</comment>
<dbReference type="Pfam" id="PF00069">
    <property type="entry name" value="Pkinase"/>
    <property type="match status" value="1"/>
</dbReference>
<gene>
    <name evidence="9" type="ORF">AAA083_00055</name>
</gene>
<organism evidence="9 10">
    <name type="scientific">Raoultibacter massiliensis</name>
    <dbReference type="NCBI Taxonomy" id="1852371"/>
    <lineage>
        <taxon>Bacteria</taxon>
        <taxon>Bacillati</taxon>
        <taxon>Actinomycetota</taxon>
        <taxon>Coriobacteriia</taxon>
        <taxon>Eggerthellales</taxon>
        <taxon>Eggerthellaceae</taxon>
        <taxon>Raoultibacter</taxon>
    </lineage>
</organism>
<feature type="transmembrane region" description="Helical" evidence="7">
    <location>
        <begin position="450"/>
        <end position="475"/>
    </location>
</feature>
<keyword evidence="6" id="KW-0067">ATP-binding</keyword>
<dbReference type="InterPro" id="IPR000719">
    <property type="entry name" value="Prot_kinase_dom"/>
</dbReference>
<evidence type="ECO:0000256" key="2">
    <source>
        <dbReference type="ARBA" id="ARBA00022527"/>
    </source>
</evidence>
<evidence type="ECO:0000313" key="10">
    <source>
        <dbReference type="Proteomes" id="UP001487305"/>
    </source>
</evidence>
<keyword evidence="10" id="KW-1185">Reference proteome</keyword>
<dbReference type="PROSITE" id="PS50011">
    <property type="entry name" value="PROTEIN_KINASE_DOM"/>
    <property type="match status" value="1"/>
</dbReference>
<keyword evidence="7" id="KW-0472">Membrane</keyword>
<keyword evidence="7" id="KW-0812">Transmembrane</keyword>
<protein>
    <recommendedName>
        <fullName evidence="1">non-specific serine/threonine protein kinase</fullName>
        <ecNumber evidence="1">2.7.11.1</ecNumber>
    </recommendedName>
</protein>
<feature type="transmembrane region" description="Helical" evidence="7">
    <location>
        <begin position="482"/>
        <end position="507"/>
    </location>
</feature>
<evidence type="ECO:0000313" key="9">
    <source>
        <dbReference type="EMBL" id="MEQ3361361.1"/>
    </source>
</evidence>
<dbReference type="Gene3D" id="1.10.510.10">
    <property type="entry name" value="Transferase(Phosphotransferase) domain 1"/>
    <property type="match status" value="1"/>
</dbReference>
<dbReference type="InterPro" id="IPR011009">
    <property type="entry name" value="Kinase-like_dom_sf"/>
</dbReference>
<dbReference type="EMBL" id="JBBNOP010000001">
    <property type="protein sequence ID" value="MEQ3361361.1"/>
    <property type="molecule type" value="Genomic_DNA"/>
</dbReference>
<evidence type="ECO:0000256" key="6">
    <source>
        <dbReference type="ARBA" id="ARBA00022840"/>
    </source>
</evidence>
<feature type="transmembrane region" description="Helical" evidence="7">
    <location>
        <begin position="589"/>
        <end position="610"/>
    </location>
</feature>
<proteinExistence type="predicted"/>
<sequence>MANEQLILNRYRPIAQAGSGGFGTVQVAWDTRIQRRVAIKCIQLDESQAFRALQVEVQAIYGNPYGSDGSYRDSDPHERSDPRAVPAVSLENLPGLDEARTAAMLSDPNIVGVYDFEVRNATAYLIMEYVDGMTLTNLLRQHGDELSLDAIAAIFSSIAHALEVAHDNQVLHLDIKPDNVLINHQGQVKVTDFGLATLSDATGFGTAGGGTIGYMPLEQMRQEALDARCDEWALASLTYEMLTGENPFLAPDLSKAEAAIEDAELLLPSLCYDGLDAEADDVLFYALDPDREERYDNVEDFSEEMSRFFGNSARGHKELAMLVGQAVEEPEDEEEVVERISLFDRIGTGRMQSVLVRIWAALGVGLLSFVSLSNISAAGGWASPVFWGLSALFVLAGVLKPHLGALLSLLSLSVALLFQEAFVVGILMIVLACAWWFFVGRLSDEGPNAALAPVLFGSFGFNPISPLVAGFFLSVREAIATAAFAFALSIVLAGFGSNSLAGWNALAFWDFGSLDVQHNMLVLLQQPLTWCVLAGWMGAAAILALLCRRQTRLSAGIGAALACTLMIAALCLGAWFASGMVSWMPDLQLLIPTIGAGVVAVVACAFGVPIRPDEWGEWEE</sequence>
<dbReference type="PANTHER" id="PTHR43289:SF6">
    <property type="entry name" value="SERINE_THREONINE-PROTEIN KINASE NEKL-3"/>
    <property type="match status" value="1"/>
</dbReference>
<keyword evidence="5 9" id="KW-0418">Kinase</keyword>
<dbReference type="CDD" id="cd14014">
    <property type="entry name" value="STKc_PknB_like"/>
    <property type="match status" value="1"/>
</dbReference>
<reference evidence="9 10" key="1">
    <citation type="submission" date="2024-04" db="EMBL/GenBank/DDBJ databases">
        <title>Human intestinal bacterial collection.</title>
        <authorList>
            <person name="Pauvert C."/>
            <person name="Hitch T.C.A."/>
            <person name="Clavel T."/>
        </authorList>
    </citation>
    <scope>NUCLEOTIDE SEQUENCE [LARGE SCALE GENOMIC DNA]</scope>
    <source>
        <strain evidence="9 10">CLA-KB-H42</strain>
    </source>
</reference>
<dbReference type="Proteomes" id="UP001487305">
    <property type="component" value="Unassembled WGS sequence"/>
</dbReference>
<dbReference type="EC" id="2.7.11.1" evidence="1"/>
<evidence type="ECO:0000256" key="5">
    <source>
        <dbReference type="ARBA" id="ARBA00022777"/>
    </source>
</evidence>
<evidence type="ECO:0000256" key="3">
    <source>
        <dbReference type="ARBA" id="ARBA00022679"/>
    </source>
</evidence>
<dbReference type="PROSITE" id="PS00108">
    <property type="entry name" value="PROTEIN_KINASE_ST"/>
    <property type="match status" value="1"/>
</dbReference>